<dbReference type="EMBL" id="VUJX02000007">
    <property type="protein sequence ID" value="KAL0933608.1"/>
    <property type="molecule type" value="Genomic_DNA"/>
</dbReference>
<protein>
    <submittedName>
        <fullName evidence="1">Uncharacterized protein</fullName>
    </submittedName>
</protein>
<dbReference type="Proteomes" id="UP000805649">
    <property type="component" value="Unassembled WGS sequence"/>
</dbReference>
<proteinExistence type="predicted"/>
<evidence type="ECO:0000313" key="2">
    <source>
        <dbReference type="Proteomes" id="UP000805649"/>
    </source>
</evidence>
<keyword evidence="2" id="KW-1185">Reference proteome</keyword>
<name>A0ACC3YNW6_COLTU</name>
<organism evidence="1 2">
    <name type="scientific">Colletotrichum truncatum</name>
    <name type="common">Anthracnose fungus</name>
    <name type="synonym">Colletotrichum capsici</name>
    <dbReference type="NCBI Taxonomy" id="5467"/>
    <lineage>
        <taxon>Eukaryota</taxon>
        <taxon>Fungi</taxon>
        <taxon>Dikarya</taxon>
        <taxon>Ascomycota</taxon>
        <taxon>Pezizomycotina</taxon>
        <taxon>Sordariomycetes</taxon>
        <taxon>Hypocreomycetidae</taxon>
        <taxon>Glomerellales</taxon>
        <taxon>Glomerellaceae</taxon>
        <taxon>Colletotrichum</taxon>
        <taxon>Colletotrichum truncatum species complex</taxon>
    </lineage>
</organism>
<accession>A0ACC3YNW6</accession>
<evidence type="ECO:0000313" key="1">
    <source>
        <dbReference type="EMBL" id="KAL0933608.1"/>
    </source>
</evidence>
<gene>
    <name evidence="1" type="ORF">CTRU02_210407</name>
</gene>
<comment type="caution">
    <text evidence="1">The sequence shown here is derived from an EMBL/GenBank/DDBJ whole genome shotgun (WGS) entry which is preliminary data.</text>
</comment>
<reference evidence="1 2" key="1">
    <citation type="journal article" date="2020" name="Phytopathology">
        <title>Genome Sequence Resources of Colletotrichum truncatum, C. plurivorum, C. musicola, and C. sojae: Four Species Pathogenic to Soybean (Glycine max).</title>
        <authorList>
            <person name="Rogerio F."/>
            <person name="Boufleur T.R."/>
            <person name="Ciampi-Guillardi M."/>
            <person name="Sukno S.A."/>
            <person name="Thon M.R."/>
            <person name="Massola Junior N.S."/>
            <person name="Baroncelli R."/>
        </authorList>
    </citation>
    <scope>NUCLEOTIDE SEQUENCE [LARGE SCALE GENOMIC DNA]</scope>
    <source>
        <strain evidence="1 2">CMES1059</strain>
    </source>
</reference>
<sequence length="175" mass="19508">MSLHHKPPVLTYRYSHHKSLFTHSRFVTHLGKLSSIFTTLFLGTALAAPTNGDVSGIAVRAEAVGGESIEHGDIERRESILRLPRQLGLSVTAVVNNVQFHIIREDVNEWIITIYNREAEGVIATVTDIENNFRSGNINLVEMILAGNSHEEQTVKLTQRIRSGDQVKLTAVHHI</sequence>